<dbReference type="RefSeq" id="XP_024350153.1">
    <property type="nucleotide sequence ID" value="XM_024495425.1"/>
</dbReference>
<evidence type="ECO:0000256" key="8">
    <source>
        <dbReference type="SAM" id="Phobius"/>
    </source>
</evidence>
<evidence type="ECO:0000259" key="10">
    <source>
        <dbReference type="PROSITE" id="PS51180"/>
    </source>
</evidence>
<dbReference type="InterPro" id="IPR001046">
    <property type="entry name" value="NRAMP_fam"/>
</dbReference>
<feature type="transmembrane region" description="Helical" evidence="8">
    <location>
        <begin position="350"/>
        <end position="376"/>
    </location>
</feature>
<feature type="domain" description="BRO1" evidence="10">
    <location>
        <begin position="555"/>
        <end position="967"/>
    </location>
</feature>
<keyword evidence="5 8" id="KW-1133">Transmembrane helix</keyword>
<dbReference type="Gene3D" id="1.25.40.280">
    <property type="entry name" value="alix/aip1 like domains"/>
    <property type="match status" value="1"/>
</dbReference>
<feature type="compositionally biased region" description="Low complexity" evidence="7">
    <location>
        <begin position="1526"/>
        <end position="1545"/>
    </location>
</feature>
<feature type="transmembrane region" description="Helical" evidence="8">
    <location>
        <begin position="435"/>
        <end position="452"/>
    </location>
</feature>
<dbReference type="Gene3D" id="1.20.140.50">
    <property type="entry name" value="alix/aip1 like domains"/>
    <property type="match status" value="1"/>
</dbReference>
<dbReference type="GO" id="GO:0015086">
    <property type="term" value="F:cadmium ion transmembrane transporter activity"/>
    <property type="evidence" value="ECO:0007669"/>
    <property type="project" value="TreeGrafter"/>
</dbReference>
<feature type="region of interest" description="Disordered" evidence="7">
    <location>
        <begin position="2395"/>
        <end position="2430"/>
    </location>
</feature>
<feature type="transmembrane region" description="Helical" evidence="8">
    <location>
        <begin position="96"/>
        <end position="115"/>
    </location>
</feature>
<feature type="region of interest" description="Disordered" evidence="7">
    <location>
        <begin position="1440"/>
        <end position="1478"/>
    </location>
</feature>
<feature type="compositionally biased region" description="Polar residues" evidence="7">
    <location>
        <begin position="1701"/>
        <end position="1716"/>
    </location>
</feature>
<feature type="region of interest" description="Disordered" evidence="7">
    <location>
        <begin position="1663"/>
        <end position="1751"/>
    </location>
</feature>
<feature type="compositionally biased region" description="Low complexity" evidence="7">
    <location>
        <begin position="1450"/>
        <end position="1467"/>
    </location>
</feature>
<evidence type="ECO:0000256" key="5">
    <source>
        <dbReference type="ARBA" id="ARBA00022989"/>
    </source>
</evidence>
<dbReference type="InterPro" id="IPR004328">
    <property type="entry name" value="BRO1_dom"/>
</dbReference>
<feature type="transmembrane region" description="Helical" evidence="8">
    <location>
        <begin position="502"/>
        <end position="525"/>
    </location>
</feature>
<evidence type="ECO:0000256" key="4">
    <source>
        <dbReference type="ARBA" id="ARBA00022692"/>
    </source>
</evidence>
<dbReference type="NCBIfam" id="TIGR01197">
    <property type="entry name" value="nramp"/>
    <property type="match status" value="1"/>
</dbReference>
<proteinExistence type="inferred from homology"/>
<dbReference type="CTD" id="36341891"/>
<dbReference type="GO" id="GO:0010008">
    <property type="term" value="C:endosome membrane"/>
    <property type="evidence" value="ECO:0007669"/>
    <property type="project" value="TreeGrafter"/>
</dbReference>
<feature type="compositionally biased region" description="Polar residues" evidence="7">
    <location>
        <begin position="28"/>
        <end position="40"/>
    </location>
</feature>
<feature type="transmembrane region" description="Helical" evidence="8">
    <location>
        <begin position="403"/>
        <end position="423"/>
    </location>
</feature>
<comment type="subcellular location">
    <subcellularLocation>
        <location evidence="1">Membrane</location>
        <topology evidence="1">Multi-pass membrane protein</topology>
    </subcellularLocation>
</comment>
<dbReference type="PANTHER" id="PTHR11706:SF33">
    <property type="entry name" value="NATURAL RESISTANCE-ASSOCIATED MACROPHAGE PROTEIN 2"/>
    <property type="match status" value="1"/>
</dbReference>
<evidence type="ECO:0000313" key="12">
    <source>
        <dbReference type="Proteomes" id="UP000019149"/>
    </source>
</evidence>
<feature type="compositionally biased region" description="Low complexity" evidence="7">
    <location>
        <begin position="1342"/>
        <end position="1358"/>
    </location>
</feature>
<dbReference type="Gene3D" id="3.90.190.10">
    <property type="entry name" value="Protein tyrosine phosphatase superfamily"/>
    <property type="match status" value="1"/>
</dbReference>
<evidence type="ECO:0000256" key="3">
    <source>
        <dbReference type="ARBA" id="ARBA00022448"/>
    </source>
</evidence>
<dbReference type="Pfam" id="PF00102">
    <property type="entry name" value="Y_phosphatase"/>
    <property type="match status" value="2"/>
</dbReference>
<dbReference type="GO" id="GO:0004725">
    <property type="term" value="F:protein tyrosine phosphatase activity"/>
    <property type="evidence" value="ECO:0007669"/>
    <property type="project" value="InterPro"/>
</dbReference>
<keyword evidence="3" id="KW-0813">Transport</keyword>
<dbReference type="GO" id="GO:0005384">
    <property type="term" value="F:manganese ion transmembrane transporter activity"/>
    <property type="evidence" value="ECO:0007669"/>
    <property type="project" value="TreeGrafter"/>
</dbReference>
<gene>
    <name evidence="11" type="ORF">EGR_06176</name>
</gene>
<dbReference type="Proteomes" id="UP000019149">
    <property type="component" value="Unassembled WGS sequence"/>
</dbReference>
<feature type="region of interest" description="Disordered" evidence="7">
    <location>
        <begin position="1781"/>
        <end position="1813"/>
    </location>
</feature>
<dbReference type="Gene3D" id="1.20.120.560">
    <property type="entry name" value="alix/aip1 in complex with the ypdl late domain"/>
    <property type="match status" value="1"/>
</dbReference>
<keyword evidence="4 8" id="KW-0812">Transmembrane</keyword>
<evidence type="ECO:0000256" key="6">
    <source>
        <dbReference type="ARBA" id="ARBA00023136"/>
    </source>
</evidence>
<feature type="compositionally biased region" description="Low complexity" evidence="7">
    <location>
        <begin position="1799"/>
        <end position="1809"/>
    </location>
</feature>
<dbReference type="InterPro" id="IPR025304">
    <property type="entry name" value="ALIX_V_dom"/>
</dbReference>
<dbReference type="HAMAP" id="MF_00221">
    <property type="entry name" value="NRAMP"/>
    <property type="match status" value="1"/>
</dbReference>
<dbReference type="OrthoDB" id="10266451at2759"/>
<feature type="region of interest" description="Disordered" evidence="7">
    <location>
        <begin position="1491"/>
        <end position="1550"/>
    </location>
</feature>
<comment type="similarity">
    <text evidence="2">Belongs to the NRAMP family.</text>
</comment>
<dbReference type="PROSITE" id="PS50055">
    <property type="entry name" value="TYR_PHOSPHATASE_PTP"/>
    <property type="match status" value="1"/>
</dbReference>
<feature type="transmembrane region" description="Helical" evidence="8">
    <location>
        <begin position="472"/>
        <end position="493"/>
    </location>
</feature>
<organism evidence="11 12">
    <name type="scientific">Echinococcus granulosus</name>
    <name type="common">Hydatid tapeworm</name>
    <dbReference type="NCBI Taxonomy" id="6210"/>
    <lineage>
        <taxon>Eukaryota</taxon>
        <taxon>Metazoa</taxon>
        <taxon>Spiralia</taxon>
        <taxon>Lophotrochozoa</taxon>
        <taxon>Platyhelminthes</taxon>
        <taxon>Cestoda</taxon>
        <taxon>Eucestoda</taxon>
        <taxon>Cyclophyllidea</taxon>
        <taxon>Taeniidae</taxon>
        <taxon>Echinococcus</taxon>
        <taxon>Echinococcus granulosus group</taxon>
    </lineage>
</organism>
<keyword evidence="6 8" id="KW-0472">Membrane</keyword>
<feature type="domain" description="Tyrosine-protein phosphatase" evidence="9">
    <location>
        <begin position="2002"/>
        <end position="2307"/>
    </location>
</feature>
<dbReference type="Pfam" id="PF13949">
    <property type="entry name" value="ALIX_LYPXL_bnd"/>
    <property type="match status" value="1"/>
</dbReference>
<dbReference type="InterPro" id="IPR038499">
    <property type="entry name" value="BRO1_sf"/>
</dbReference>
<feature type="transmembrane region" description="Helical" evidence="8">
    <location>
        <begin position="286"/>
        <end position="310"/>
    </location>
</feature>
<dbReference type="PANTHER" id="PTHR11706">
    <property type="entry name" value="SOLUTE CARRIER PROTEIN FAMILY 11 MEMBER"/>
    <property type="match status" value="1"/>
</dbReference>
<dbReference type="SMART" id="SM01041">
    <property type="entry name" value="BRO1"/>
    <property type="match status" value="1"/>
</dbReference>
<dbReference type="Pfam" id="PF01566">
    <property type="entry name" value="Nramp"/>
    <property type="match status" value="1"/>
</dbReference>
<dbReference type="EMBL" id="APAU02000052">
    <property type="protein sequence ID" value="EUB58957.1"/>
    <property type="molecule type" value="Genomic_DNA"/>
</dbReference>
<dbReference type="InterPro" id="IPR000242">
    <property type="entry name" value="PTP_cat"/>
</dbReference>
<evidence type="ECO:0000256" key="7">
    <source>
        <dbReference type="SAM" id="MobiDB-lite"/>
    </source>
</evidence>
<dbReference type="OMA" id="XESTALE"/>
<sequence length="2582" mass="283708">MHLAYTNYSVDDSHPLLEDEIEVRPADTGSTERPNGSLPNRSRRSAEGKVPSVWRTFSFRTLWAYTGPGFLMSIAYLDPGNIESDLQSGAVANYRLLWLLFLATVMGLVMQRLAARIGVVTGKHLAEVCYENYPKPARIILWLMIEIAIIGSDMQEVIGTSIAINLLSMGKVPLWGGVLITILDTLTFLLIDNYGLRKLELFFGLLISIMAITFGYEYVVVAPNQAKVLKGFFVPSCTNCGWPELEQAVGIIGAIIMPHNFYLHSALVKSRDVNRKVNRSIAIANFYFFIEACVALSISLVINVFVVAVFSEGFYGKNIIEVINNCSAWQKIPEPFLETARKFDATQVDLYLGGVFLGCEFGIVALYVWAVGLLAAGQSSTMTGTYAGQYAMEGFLNLRWKKWQQLLVTRSIAILPTLLITFFEGIENLTEMNDLLNVLMSIQLPFAVIPLLTFTNSKVIMGPFVNSLPSKVISTLISLVVIGVNFFFVVIFFEARLTNHPAAYIGVGAIFSLYLAFIAYLKFIIQKDPTIERVPLETYAPVTADAKSPVDELEDEIPVQPDGGGRTAGDEDILEKIKKRYGDQIFIDENIFRNFLALRTECCKYPNDEKSLTAIKRYYAQLLLLKNRVDLSAPKLVDWPWQDAFHQTQFVRSEVTYEEAAILYCLGAAYSLLGRKESRADAGSMKVACTHFQCAAWVFQALRERYGSFTAADDMSGDLFHIYSLISLASNQAQECIVEKSITDNRPPNITAKLSKCLAESYGRCLSMVNSLGDNVPLRFRKDWTRILSIKKSYYASLVDFFLASDNAAEMKFGISVAHFKLAQSSIEDAWRVAKTLTDAMEPQMAQGMINTIQIVREIIVNGAVKDNSQIYHERVPPLEDLEKIEERSSAVQINCPLIVALDNVISGACLAKPSAFDHTDPAVIGEDIFKDLLPIETLEASSVYSEMKADFLRNILTEVEKKDSELGSLLSSLNLDPKELLKPDLGLPQALLDHCAKFNALDRSPESELSAQMSALVDVSVDVEADLEELSTEIQVTQERLNGVLPIAPASKTDPVKEKLTKVAERQEKFALAVSEAKDSNTRLHEALTGNLKALHTLTLMPDEIEAGLPNANDLITDTKLLEGLDEAARILSKVEEMRAQRTKMLEDLRSALQADDATQELLAAADSTDQSAIFQRRLDAHHETVKLIHLNLAAQENITRALITAHAEVGVKKYDILERRRQRTEEIDALVRSGEAYDELLLKCGEGQAFYRDIGERLQTLRSELEQINTAIARLEPKQATQTTVPAQSAFSYLQPRLVPQEKSNPVRPPTLRDVLRARSSAGEAKVNPTQVLPPPGPGSQPYQQPPAQQQNVNSPRPDAVTRTSWKVGQWFRAYRSNVRLNSTPVYKTQPSTAPYAVIQSQGGIPQGQFKPPGSTSAPQQYSGPYYQSPYLAGIQYLSRSPVPPSTYQPQQQQQSPAFVYQQQQRSLVPQSAPQRPVLQYLMSGYQQIPRMPTPRGQGPTQTGQIPPSGVQPMMPNQYRPSTPVQSYQSPQPDQQQIQNLPSGVHPAISGKLNQQYTASIPPQAYASTQLGQQPVLHPTSGVQRTIPAMPNQQQYRTPTPPLQISQQATHNLLSGVNPAIPRASYQQQYGALVQTQTYLPAQSTQNQPSGVQSVVPGTLNQQQHGFSTPVQSYPSSQPGQQPIQNQSSGVQLGMPNQPMISQQYRSPNTTQVGSPYVQRGPLFGAPIQGQPPYGQQYPQGMPVQQPRGAAPVSQQYYVAPQYPYTPRGYQQGVTYDYGSYGQNQNIPTAQPPAVPQNSNQQKQQQSEHVPVASQNLTENVIAGVVPSASSLIPQPVASVPTSQDVVKEPPPNEVSPSTAVGCLPKPVASLEARRGSDVDEVVGAAPTDLEKAPISPHVLTQADLEIQRREKQLRATYEAPAPSLVDCVTTKSKGEINTSTTTTSNLHPDPLSDPLALNRFIDATERLLTWLETMNDPCKADDGPLHPPLPSSSRPLSRLDQAWSRVKEIAASATSKRPTQAAGRCGAAKNRRQECIPYDSNRVQLKRDALCKKDDYINASHLDFASSLGEWCPRYILTQAPLPTTVTDFWSMIFDQACELVVLALPPRRRTSLLPSSLDPSESYAEGAYGDLGDSLRVPPHLPPLKIGSRLQIGTGDSAFELRLQAVKFTRSDALSQHPPTVDSISQSTCIERILTLRNCDSQQTRTIVHLCYSGMAPTSSDPNSIASFTAFVQTAIGFYKQQRSLMHPIAVVSEDGGGLGGMFVAASAAVLHVEVLGRMGDVSELVGCLCQQRRGAYSQSEQLAATCAVVGLAAKQSLARRDIVVGPTSSSIRKACSSGGDTALLEKMKQKKATSTDVPQTETQDFTTSLFSDRHLQLSEMMSALGFAPTPAPTLPQPPEELKVQPPDAIPSATVAESGGGSNGVFDDLPSHLVNLSLTEGSANGSPTAGHNRRHYQARDFVDKAYKESRDSLSADPSIFGDLNPLHSQSQPPAIYILSNTLALIHVPPDQSWGWLQHCGPVLAGGYRYNRVDQLKYLVFFCGLQSSTDSDIHTRLLTLFEPNLPLTIQTATTEFALI</sequence>
<feature type="region of interest" description="Disordered" evidence="7">
    <location>
        <begin position="1322"/>
        <end position="1364"/>
    </location>
</feature>
<feature type="compositionally biased region" description="Low complexity" evidence="7">
    <location>
        <begin position="1672"/>
        <end position="1691"/>
    </location>
</feature>
<dbReference type="GeneID" id="36341891"/>
<accession>W6ULI1</accession>
<dbReference type="STRING" id="6210.W6ULI1"/>
<comment type="caution">
    <text evidence="11">The sequence shown here is derived from an EMBL/GenBank/DDBJ whole genome shotgun (WGS) entry which is preliminary data.</text>
</comment>
<dbReference type="NCBIfam" id="NF037982">
    <property type="entry name" value="Nramp_1"/>
    <property type="match status" value="1"/>
</dbReference>
<dbReference type="Pfam" id="PF03097">
    <property type="entry name" value="BRO1"/>
    <property type="match status" value="1"/>
</dbReference>
<dbReference type="GO" id="GO:0005381">
    <property type="term" value="F:iron ion transmembrane transporter activity"/>
    <property type="evidence" value="ECO:0007669"/>
    <property type="project" value="TreeGrafter"/>
</dbReference>
<feature type="region of interest" description="Disordered" evidence="7">
    <location>
        <begin position="23"/>
        <end position="44"/>
    </location>
</feature>
<dbReference type="GO" id="GO:0005886">
    <property type="term" value="C:plasma membrane"/>
    <property type="evidence" value="ECO:0007669"/>
    <property type="project" value="TreeGrafter"/>
</dbReference>
<evidence type="ECO:0000313" key="11">
    <source>
        <dbReference type="EMBL" id="EUB58957.1"/>
    </source>
</evidence>
<evidence type="ECO:0000256" key="2">
    <source>
        <dbReference type="ARBA" id="ARBA00006670"/>
    </source>
</evidence>
<dbReference type="InterPro" id="IPR029021">
    <property type="entry name" value="Prot-tyrosine_phosphatase-like"/>
</dbReference>
<feature type="transmembrane region" description="Helical" evidence="8">
    <location>
        <begin position="172"/>
        <end position="191"/>
    </location>
</feature>
<dbReference type="SMART" id="SM00194">
    <property type="entry name" value="PTPc"/>
    <property type="match status" value="1"/>
</dbReference>
<feature type="transmembrane region" description="Helical" evidence="8">
    <location>
        <begin position="203"/>
        <end position="221"/>
    </location>
</feature>
<evidence type="ECO:0000259" key="9">
    <source>
        <dbReference type="PROSITE" id="PS50055"/>
    </source>
</evidence>
<feature type="compositionally biased region" description="Low complexity" evidence="7">
    <location>
        <begin position="1729"/>
        <end position="1749"/>
    </location>
</feature>
<dbReference type="PROSITE" id="PS51180">
    <property type="entry name" value="BRO1"/>
    <property type="match status" value="1"/>
</dbReference>
<dbReference type="SUPFAM" id="SSF52799">
    <property type="entry name" value="(Phosphotyrosine protein) phosphatases II"/>
    <property type="match status" value="1"/>
</dbReference>
<feature type="region of interest" description="Disordered" evidence="7">
    <location>
        <begin position="1405"/>
        <end position="1427"/>
    </location>
</feature>
<dbReference type="KEGG" id="egl:EGR_06176"/>
<evidence type="ECO:0000256" key="1">
    <source>
        <dbReference type="ARBA" id="ARBA00004141"/>
    </source>
</evidence>
<name>W6ULI1_ECHGR</name>
<keyword evidence="12" id="KW-1185">Reference proteome</keyword>
<reference evidence="11 12" key="1">
    <citation type="journal article" date="2013" name="Nat. Genet.">
        <title>The genome of the hydatid tapeworm Echinococcus granulosus.</title>
        <authorList>
            <person name="Zheng H."/>
            <person name="Zhang W."/>
            <person name="Zhang L."/>
            <person name="Zhang Z."/>
            <person name="Li J."/>
            <person name="Lu G."/>
            <person name="Zhu Y."/>
            <person name="Wang Y."/>
            <person name="Huang Y."/>
            <person name="Liu J."/>
            <person name="Kang H."/>
            <person name="Chen J."/>
            <person name="Wang L."/>
            <person name="Chen A."/>
            <person name="Yu S."/>
            <person name="Gao Z."/>
            <person name="Jin L."/>
            <person name="Gu W."/>
            <person name="Wang Z."/>
            <person name="Zhao L."/>
            <person name="Shi B."/>
            <person name="Wen H."/>
            <person name="Lin R."/>
            <person name="Jones M.K."/>
            <person name="Brejova B."/>
            <person name="Vinar T."/>
            <person name="Zhao G."/>
            <person name="McManus D.P."/>
            <person name="Chen Z."/>
            <person name="Zhou Y."/>
            <person name="Wang S."/>
        </authorList>
    </citation>
    <scope>NUCLEOTIDE SEQUENCE [LARGE SCALE GENOMIC DNA]</scope>
</reference>
<protein>
    <submittedName>
        <fullName evidence="11">Uncharacterized protein</fullName>
    </submittedName>
</protein>
<dbReference type="PRINTS" id="PR00447">
    <property type="entry name" value="NATRESASSCMP"/>
</dbReference>